<gene>
    <name evidence="10" type="ORF">Ocin01_14800</name>
</gene>
<evidence type="ECO:0000256" key="8">
    <source>
        <dbReference type="SAM" id="MobiDB-lite"/>
    </source>
</evidence>
<dbReference type="Gene3D" id="2.130.10.10">
    <property type="entry name" value="YVTN repeat-like/Quinoprotein amine dehydrogenase"/>
    <property type="match status" value="1"/>
</dbReference>
<dbReference type="InterPro" id="IPR036322">
    <property type="entry name" value="WD40_repeat_dom_sf"/>
</dbReference>
<reference evidence="10 11" key="1">
    <citation type="journal article" date="2016" name="Genome Biol. Evol.">
        <title>Gene Family Evolution Reflects Adaptation to Soil Environmental Stressors in the Genome of the Collembolan Orchesella cincta.</title>
        <authorList>
            <person name="Faddeeva-Vakhrusheva A."/>
            <person name="Derks M.F."/>
            <person name="Anvar S.Y."/>
            <person name="Agamennone V."/>
            <person name="Suring W."/>
            <person name="Smit S."/>
            <person name="van Straalen N.M."/>
            <person name="Roelofs D."/>
        </authorList>
    </citation>
    <scope>NUCLEOTIDE SEQUENCE [LARGE SCALE GENOMIC DNA]</scope>
    <source>
        <tissue evidence="10">Mixed pool</tissue>
    </source>
</reference>
<feature type="compositionally biased region" description="Low complexity" evidence="8">
    <location>
        <begin position="411"/>
        <end position="425"/>
    </location>
</feature>
<evidence type="ECO:0000313" key="11">
    <source>
        <dbReference type="Proteomes" id="UP000094527"/>
    </source>
</evidence>
<evidence type="ECO:0000256" key="4">
    <source>
        <dbReference type="ARBA" id="ARBA00022737"/>
    </source>
</evidence>
<keyword evidence="2" id="KW-0853">WD repeat</keyword>
<keyword evidence="3" id="KW-0819">tRNA processing</keyword>
<evidence type="ECO:0000256" key="6">
    <source>
        <dbReference type="ARBA" id="ARBA00093337"/>
    </source>
</evidence>
<feature type="compositionally biased region" description="Low complexity" evidence="8">
    <location>
        <begin position="500"/>
        <end position="511"/>
    </location>
</feature>
<comment type="subunit">
    <text evidence="7">Forms a heterodimer with the catalytic subunit Mettl1. Interacts with mei-P26 and weakly interacts with bgcn; required for the function or formation of the mei-P26-bgcn-bam-sxl complex. Interacts with nanos; may be involved in mei-P26-dependent derepression of the BMP signaling pathway. Interacts with Myc; the interaction may be mediated by mei-P26 and may be involved in the regulation of ribosome biogenesis.</text>
</comment>
<protein>
    <submittedName>
        <fullName evidence="10">tRNA (Guanine-N(7)-)-methyltransferase non-catalytic subunit wdr4</fullName>
    </submittedName>
</protein>
<dbReference type="AlphaFoldDB" id="A0A1D2MFY7"/>
<dbReference type="EMBL" id="LJIJ01001387">
    <property type="protein sequence ID" value="ODM91883.1"/>
    <property type="molecule type" value="Genomic_DNA"/>
</dbReference>
<dbReference type="SMART" id="SM00320">
    <property type="entry name" value="WD40"/>
    <property type="match status" value="3"/>
</dbReference>
<accession>A0A1D2MFY7</accession>
<keyword evidence="5" id="KW-0539">Nucleus</keyword>
<sequence length="653" mass="73431">MNTLAVSTGHAAFAGKTSVYFRTLPHCQSSTTTESDGELPHLPDLKFSQEWTVKNAHIECIAVSQDGKMIAVADSVHGLQICEVKAGSGSVVWNPIFNSNSYKRLIKLQFTSDGRYLTFLDKQGDIFAIRIGSDRQQISKIRKIMGHTSFISNYVASEKLNQIISCDRDEKIRISNFPDAYVIQGFKLGHTESVISVALLEATIKDQTDSVQENRYLLSVSVSGVLILWDFLKPITGTDTSFVTRWSVKEILSDEYKEAEVQSMKACVSGGEILVALTFTGCKKACIFKITISSQDIQLMQEFEVESDMIVLEWVNDSAILLVYLPQVPSVKWWKPGNNALTENSLCDFTEEMVVDIKALGEAHKPSLVPMKKRQTNFEDNLHVYSDQKKIVVQIKSLYKAYDIGTIHNKSMAMTTPSPSSTSRKTTIKRKLDDSVLKKARAALGLPLESADGDEDKQDEEPSLKWRKPRHNTTEGQLYVKNKEKRKKLEEGQVKPKPPTKSLKTGSTLTSAKDEKDSKKKRKKKKKKKKATNTTTPESQEKNVDSEKRHVMEAISYLQLWASNRDHWKFEKLKQTCLLKNCLNTELIDDTRFEMLLEYIDSIKGAARQATLVEMQSMVTKYEVAGGAGNASSGTTEVMYDRARQIVQMLADD</sequence>
<proteinExistence type="predicted"/>
<evidence type="ECO:0000313" key="10">
    <source>
        <dbReference type="EMBL" id="ODM91883.1"/>
    </source>
</evidence>
<dbReference type="OrthoDB" id="371245at2759"/>
<dbReference type="SUPFAM" id="SSF50978">
    <property type="entry name" value="WD40 repeat-like"/>
    <property type="match status" value="1"/>
</dbReference>
<dbReference type="InterPro" id="IPR015943">
    <property type="entry name" value="WD40/YVTN_repeat-like_dom_sf"/>
</dbReference>
<evidence type="ECO:0000256" key="3">
    <source>
        <dbReference type="ARBA" id="ARBA00022694"/>
    </source>
</evidence>
<dbReference type="InterPro" id="IPR019327">
    <property type="entry name" value="WKF"/>
</dbReference>
<evidence type="ECO:0000259" key="9">
    <source>
        <dbReference type="Pfam" id="PF10180"/>
    </source>
</evidence>
<feature type="compositionally biased region" description="Basic residues" evidence="8">
    <location>
        <begin position="519"/>
        <end position="531"/>
    </location>
</feature>
<keyword evidence="4" id="KW-0677">Repeat</keyword>
<comment type="caution">
    <text evidence="10">The sequence shown here is derived from an EMBL/GenBank/DDBJ whole genome shotgun (WGS) entry which is preliminary data.</text>
</comment>
<dbReference type="Proteomes" id="UP000094527">
    <property type="component" value="Unassembled WGS sequence"/>
</dbReference>
<dbReference type="GO" id="GO:0043527">
    <property type="term" value="C:tRNA methyltransferase complex"/>
    <property type="evidence" value="ECO:0007669"/>
    <property type="project" value="TreeGrafter"/>
</dbReference>
<evidence type="ECO:0000256" key="2">
    <source>
        <dbReference type="ARBA" id="ARBA00022574"/>
    </source>
</evidence>
<evidence type="ECO:0000256" key="7">
    <source>
        <dbReference type="ARBA" id="ARBA00093542"/>
    </source>
</evidence>
<keyword evidence="11" id="KW-1185">Reference proteome</keyword>
<comment type="function">
    <text evidence="6">Required for the Mettl1-dependent formation of N(7)-methylguanine at position 46 (m7G46) in tRNA. In the Mettl1-wuho methyltransferase complex, it is required to stabilize and induce conformational changes of the catalytic subunit. Required for binding of nanos mRNA and repression of translation by the mei-P26-bgcn-bam-sxl complex. May cooperate with mei-P26 and nanos to derepress the BMP signaling pathway. May cooperate with mei-P26 to suppress expression of a subset of microRNAs. May cooperate with mei-P26 to regulate bam expression levels in germline cells during gametogenesis. Required to promote mitosis to meiosis transition during gametogenesis. May regulate germline cell division in part by regulating ribosome biogenesis.</text>
</comment>
<dbReference type="STRING" id="48709.A0A1D2MFY7"/>
<keyword evidence="10" id="KW-0808">Transferase</keyword>
<evidence type="ECO:0000256" key="1">
    <source>
        <dbReference type="ARBA" id="ARBA00004123"/>
    </source>
</evidence>
<feature type="region of interest" description="Disordered" evidence="8">
    <location>
        <begin position="447"/>
        <end position="547"/>
    </location>
</feature>
<feature type="region of interest" description="Disordered" evidence="8">
    <location>
        <begin position="411"/>
        <end position="433"/>
    </location>
</feature>
<dbReference type="GO" id="GO:0006400">
    <property type="term" value="P:tRNA modification"/>
    <property type="evidence" value="ECO:0007669"/>
    <property type="project" value="TreeGrafter"/>
</dbReference>
<dbReference type="GO" id="GO:0005829">
    <property type="term" value="C:cytosol"/>
    <property type="evidence" value="ECO:0007669"/>
    <property type="project" value="TreeGrafter"/>
</dbReference>
<dbReference type="Pfam" id="PF10180">
    <property type="entry name" value="WKF"/>
    <property type="match status" value="1"/>
</dbReference>
<dbReference type="GO" id="GO:0008168">
    <property type="term" value="F:methyltransferase activity"/>
    <property type="evidence" value="ECO:0007669"/>
    <property type="project" value="UniProtKB-KW"/>
</dbReference>
<keyword evidence="10" id="KW-0489">Methyltransferase</keyword>
<feature type="domain" description="WKF" evidence="9">
    <location>
        <begin position="556"/>
        <end position="617"/>
    </location>
</feature>
<dbReference type="InterPro" id="IPR001680">
    <property type="entry name" value="WD40_rpt"/>
</dbReference>
<feature type="compositionally biased region" description="Acidic residues" evidence="8">
    <location>
        <begin position="451"/>
        <end position="461"/>
    </location>
</feature>
<dbReference type="PANTHER" id="PTHR16288:SF0">
    <property type="entry name" value="TRNA (GUANINE-N(7)-)-METHYLTRANSFERASE NON-CATALYTIC SUBUNIT WDR4"/>
    <property type="match status" value="1"/>
</dbReference>
<name>A0A1D2MFY7_ORCCI</name>
<dbReference type="PANTHER" id="PTHR16288">
    <property type="entry name" value="WD40 REPEAT PROTEIN 4"/>
    <property type="match status" value="1"/>
</dbReference>
<dbReference type="InterPro" id="IPR028884">
    <property type="entry name" value="Trm82"/>
</dbReference>
<dbReference type="GO" id="GO:0005634">
    <property type="term" value="C:nucleus"/>
    <property type="evidence" value="ECO:0007669"/>
    <property type="project" value="UniProtKB-SubCell"/>
</dbReference>
<organism evidence="10 11">
    <name type="scientific">Orchesella cincta</name>
    <name type="common">Springtail</name>
    <name type="synonym">Podura cincta</name>
    <dbReference type="NCBI Taxonomy" id="48709"/>
    <lineage>
        <taxon>Eukaryota</taxon>
        <taxon>Metazoa</taxon>
        <taxon>Ecdysozoa</taxon>
        <taxon>Arthropoda</taxon>
        <taxon>Hexapoda</taxon>
        <taxon>Collembola</taxon>
        <taxon>Entomobryomorpha</taxon>
        <taxon>Entomobryoidea</taxon>
        <taxon>Orchesellidae</taxon>
        <taxon>Orchesellinae</taxon>
        <taxon>Orchesella</taxon>
    </lineage>
</organism>
<dbReference type="GO" id="GO:0036265">
    <property type="term" value="P:RNA (guanine-N7)-methylation"/>
    <property type="evidence" value="ECO:0007669"/>
    <property type="project" value="InterPro"/>
</dbReference>
<comment type="subcellular location">
    <subcellularLocation>
        <location evidence="1">Nucleus</location>
    </subcellularLocation>
</comment>
<evidence type="ECO:0000256" key="5">
    <source>
        <dbReference type="ARBA" id="ARBA00023242"/>
    </source>
</evidence>